<feature type="region of interest" description="Disordered" evidence="1">
    <location>
        <begin position="324"/>
        <end position="359"/>
    </location>
</feature>
<dbReference type="InterPro" id="IPR045392">
    <property type="entry name" value="DUF6519"/>
</dbReference>
<sequence>MQGDFSRVTFDPAQRFSAVLSQQGRVQLDSEINEQTAILLHYVRTLAADLLGPAAYPSGPGGQSTGGFSVDAFEGDNFTVAPGRMYVDGILCECDGTDYWSQPDGHLDRERERDRLSTSPFMVYLRVWERLVTAVEAPRIREVALGLHGPDTTVRTKVVWQVCHLPLDPDSFVPDMRTAPQFLRDRINGQFRPRGLLAARVRHAQGGGTPCDLPPEAGYRGPENQLYRVEVHRGGTAETATFKWSRENGSVTLPIRSVSGSSIELETLGRDGKLGLEIDDLVEIVDDASVCRAATDTREEDCPRLYTVREIDHARRTVVLDDEPARDPYRPTTGTTPGQHPLLRRWDHGAAHGTNGEGTRDIREAEWLPLEDGVEVRFEGDVERAPQYRRGDYWLIPVRVVTGDVEWPTGLDGRPQPKRPHGIDYHYAPLAVIEPDASGGYQMVDLRVPFPHRR</sequence>
<reference evidence="2" key="1">
    <citation type="submission" date="2022-10" db="EMBL/GenBank/DDBJ databases">
        <title>The complete genomes of actinobacterial strains from the NBC collection.</title>
        <authorList>
            <person name="Joergensen T.S."/>
            <person name="Alvarez Arevalo M."/>
            <person name="Sterndorff E.B."/>
            <person name="Faurdal D."/>
            <person name="Vuksanovic O."/>
            <person name="Mourched A.-S."/>
            <person name="Charusanti P."/>
            <person name="Shaw S."/>
            <person name="Blin K."/>
            <person name="Weber T."/>
        </authorList>
    </citation>
    <scope>NUCLEOTIDE SEQUENCE</scope>
    <source>
        <strain evidence="2">NBC_00222</strain>
    </source>
</reference>
<dbReference type="Pfam" id="PF20129">
    <property type="entry name" value="DUF6519"/>
    <property type="match status" value="2"/>
</dbReference>
<dbReference type="RefSeq" id="WP_328959117.1">
    <property type="nucleotide sequence ID" value="NZ_CP108110.1"/>
</dbReference>
<accession>A0ABZ1UBM2</accession>
<evidence type="ECO:0000313" key="2">
    <source>
        <dbReference type="EMBL" id="WUQ88570.1"/>
    </source>
</evidence>
<evidence type="ECO:0000313" key="3">
    <source>
        <dbReference type="Proteomes" id="UP001432222"/>
    </source>
</evidence>
<protein>
    <submittedName>
        <fullName evidence="2">DUF4815 domain-containing protein</fullName>
    </submittedName>
</protein>
<name>A0ABZ1UBM2_9ACTN</name>
<dbReference type="EMBL" id="CP108110">
    <property type="protein sequence ID" value="WUQ88570.1"/>
    <property type="molecule type" value="Genomic_DNA"/>
</dbReference>
<proteinExistence type="predicted"/>
<organism evidence="2 3">
    <name type="scientific">Kitasatospora purpeofusca</name>
    <dbReference type="NCBI Taxonomy" id="67352"/>
    <lineage>
        <taxon>Bacteria</taxon>
        <taxon>Bacillati</taxon>
        <taxon>Actinomycetota</taxon>
        <taxon>Actinomycetes</taxon>
        <taxon>Kitasatosporales</taxon>
        <taxon>Streptomycetaceae</taxon>
        <taxon>Kitasatospora</taxon>
    </lineage>
</organism>
<evidence type="ECO:0000256" key="1">
    <source>
        <dbReference type="SAM" id="MobiDB-lite"/>
    </source>
</evidence>
<dbReference type="Proteomes" id="UP001432222">
    <property type="component" value="Chromosome"/>
</dbReference>
<gene>
    <name evidence="2" type="ORF">OHA16_39605</name>
</gene>
<keyword evidence="3" id="KW-1185">Reference proteome</keyword>